<organism evidence="2 3">
    <name type="scientific">Stephania cephalantha</name>
    <dbReference type="NCBI Taxonomy" id="152367"/>
    <lineage>
        <taxon>Eukaryota</taxon>
        <taxon>Viridiplantae</taxon>
        <taxon>Streptophyta</taxon>
        <taxon>Embryophyta</taxon>
        <taxon>Tracheophyta</taxon>
        <taxon>Spermatophyta</taxon>
        <taxon>Magnoliopsida</taxon>
        <taxon>Ranunculales</taxon>
        <taxon>Menispermaceae</taxon>
        <taxon>Menispermoideae</taxon>
        <taxon>Cissampelideae</taxon>
        <taxon>Stephania</taxon>
    </lineage>
</organism>
<proteinExistence type="predicted"/>
<evidence type="ECO:0000313" key="3">
    <source>
        <dbReference type="Proteomes" id="UP001419268"/>
    </source>
</evidence>
<reference evidence="2 3" key="1">
    <citation type="submission" date="2024-01" db="EMBL/GenBank/DDBJ databases">
        <title>Genome assemblies of Stephania.</title>
        <authorList>
            <person name="Yang L."/>
        </authorList>
    </citation>
    <scope>NUCLEOTIDE SEQUENCE [LARGE SCALE GENOMIC DNA]</scope>
    <source>
        <strain evidence="2">JXDWG</strain>
        <tissue evidence="2">Leaf</tissue>
    </source>
</reference>
<protein>
    <submittedName>
        <fullName evidence="2">Uncharacterized protein</fullName>
    </submittedName>
</protein>
<evidence type="ECO:0000313" key="2">
    <source>
        <dbReference type="EMBL" id="KAK9100290.1"/>
    </source>
</evidence>
<keyword evidence="3" id="KW-1185">Reference proteome</keyword>
<comment type="caution">
    <text evidence="2">The sequence shown here is derived from an EMBL/GenBank/DDBJ whole genome shotgun (WGS) entry which is preliminary data.</text>
</comment>
<sequence length="54" mass="6161">MFNDVVVDEEEKKKEKEKEKEGRGGGRDELEIANSSMLRRLGGLLRVRRACLQG</sequence>
<dbReference type="AlphaFoldDB" id="A0AAP0HXR8"/>
<dbReference type="Proteomes" id="UP001419268">
    <property type="component" value="Unassembled WGS sequence"/>
</dbReference>
<gene>
    <name evidence="2" type="ORF">Scep_023720</name>
</gene>
<name>A0AAP0HXR8_9MAGN</name>
<evidence type="ECO:0000256" key="1">
    <source>
        <dbReference type="SAM" id="MobiDB-lite"/>
    </source>
</evidence>
<feature type="region of interest" description="Disordered" evidence="1">
    <location>
        <begin position="1"/>
        <end position="31"/>
    </location>
</feature>
<accession>A0AAP0HXR8</accession>
<feature type="compositionally biased region" description="Basic and acidic residues" evidence="1">
    <location>
        <begin position="10"/>
        <end position="30"/>
    </location>
</feature>
<dbReference type="EMBL" id="JBBNAG010000010">
    <property type="protein sequence ID" value="KAK9100290.1"/>
    <property type="molecule type" value="Genomic_DNA"/>
</dbReference>